<feature type="compositionally biased region" description="Polar residues" evidence="1">
    <location>
        <begin position="157"/>
        <end position="168"/>
    </location>
</feature>
<gene>
    <name evidence="2" type="ORF">TWF718_009593</name>
</gene>
<sequence>MDAIIALAQLLGRAAPPTESAQTPPLPNIPELAAILQLLRKSNSVGIARLGMPGEQFSLLVRCVVLDGASNQFAAPSAYKVISVMRDVSFEGLVDAVTSRLSFSKLPGRQLRSMQVCDADGVRIVIDNDVAVGYLFGLLGRDSGVKMTVYAVDMVSPSETQRISSPTTAAEFDPSATPIYDMRCRTPRHISPSPSEDATLGGSRGRARQRTPDCHRFPDDKSESPVAQPRELSRDRGYESAPSTHRSSSRRSSHRSSHRSRSPFRPRYSYDGPAGEEEAGEEEEEVSKSPEPVSLKEFFPSHTIPHPHPQHDERPRFCAISVSETGKNQYKHHIVDYLRLRLSTVNKFQQSWNHVMNELFAQKPESEQRPGSLCVEREEGGSTVMMLYMRVKGRPEDRSFYDTSGDVGIIINTKALVPGSFKWTEKPDGTLLISFSTDATFHVVRKNTDPRKDPYSQGPKVNGMNHIAVNIENVPADRLKSPSFRAITTLLDGFNSGKGLDVVIEITASQLPPNPPALMRHCLGAERDDGLVFERDCPFVVEREYSFENRERLKFERDRYFDRERGFERERRFEKERQRNGKRRGRVGDGVNLERNKRVRRA</sequence>
<feature type="region of interest" description="Disordered" evidence="1">
    <location>
        <begin position="571"/>
        <end position="602"/>
    </location>
</feature>
<name>A0AAN8REU8_9PEZI</name>
<comment type="caution">
    <text evidence="2">The sequence shown here is derived from an EMBL/GenBank/DDBJ whole genome shotgun (WGS) entry which is preliminary data.</text>
</comment>
<dbReference type="AlphaFoldDB" id="A0AAN8REU8"/>
<dbReference type="Proteomes" id="UP001313282">
    <property type="component" value="Unassembled WGS sequence"/>
</dbReference>
<evidence type="ECO:0000313" key="3">
    <source>
        <dbReference type="Proteomes" id="UP001313282"/>
    </source>
</evidence>
<feature type="compositionally biased region" description="Basic residues" evidence="1">
    <location>
        <begin position="247"/>
        <end position="264"/>
    </location>
</feature>
<feature type="compositionally biased region" description="Basic and acidic residues" evidence="1">
    <location>
        <begin position="210"/>
        <end position="223"/>
    </location>
</feature>
<protein>
    <submittedName>
        <fullName evidence="2">Uncharacterized protein</fullName>
    </submittedName>
</protein>
<feature type="region of interest" description="Disordered" evidence="1">
    <location>
        <begin position="157"/>
        <end position="314"/>
    </location>
</feature>
<keyword evidence="3" id="KW-1185">Reference proteome</keyword>
<proteinExistence type="predicted"/>
<reference evidence="2 3" key="1">
    <citation type="submission" date="2019-10" db="EMBL/GenBank/DDBJ databases">
        <authorList>
            <person name="Palmer J.M."/>
        </authorList>
    </citation>
    <scope>NUCLEOTIDE SEQUENCE [LARGE SCALE GENOMIC DNA]</scope>
    <source>
        <strain evidence="2 3">TWF718</strain>
    </source>
</reference>
<evidence type="ECO:0000256" key="1">
    <source>
        <dbReference type="SAM" id="MobiDB-lite"/>
    </source>
</evidence>
<dbReference type="EMBL" id="JAVHNR010000007">
    <property type="protein sequence ID" value="KAK6336805.1"/>
    <property type="molecule type" value="Genomic_DNA"/>
</dbReference>
<organism evidence="2 3">
    <name type="scientific">Orbilia javanica</name>
    <dbReference type="NCBI Taxonomy" id="47235"/>
    <lineage>
        <taxon>Eukaryota</taxon>
        <taxon>Fungi</taxon>
        <taxon>Dikarya</taxon>
        <taxon>Ascomycota</taxon>
        <taxon>Pezizomycotina</taxon>
        <taxon>Orbiliomycetes</taxon>
        <taxon>Orbiliales</taxon>
        <taxon>Orbiliaceae</taxon>
        <taxon>Orbilia</taxon>
    </lineage>
</organism>
<accession>A0AAN8REU8</accession>
<evidence type="ECO:0000313" key="2">
    <source>
        <dbReference type="EMBL" id="KAK6336805.1"/>
    </source>
</evidence>
<feature type="compositionally biased region" description="Acidic residues" evidence="1">
    <location>
        <begin position="274"/>
        <end position="285"/>
    </location>
</feature>